<keyword evidence="1" id="KW-0732">Signal</keyword>
<accession>A0A1Z8AZJ2</accession>
<dbReference type="Pfam" id="PF18962">
    <property type="entry name" value="Por_Secre_tail"/>
    <property type="match status" value="1"/>
</dbReference>
<proteinExistence type="predicted"/>
<protein>
    <recommendedName>
        <fullName evidence="2">Secretion system C-terminal sorting domain-containing protein</fullName>
    </recommendedName>
</protein>
<dbReference type="EMBL" id="MAAX01000103">
    <property type="protein sequence ID" value="OUS15769.1"/>
    <property type="molecule type" value="Genomic_DNA"/>
</dbReference>
<dbReference type="InterPro" id="IPR026444">
    <property type="entry name" value="Secre_tail"/>
</dbReference>
<comment type="caution">
    <text evidence="3">The sequence shown here is derived from an EMBL/GenBank/DDBJ whole genome shotgun (WGS) entry which is preliminary data.</text>
</comment>
<dbReference type="Proteomes" id="UP000196102">
    <property type="component" value="Unassembled WGS sequence"/>
</dbReference>
<organism evidence="3 4">
    <name type="scientific">Nonlabens dokdonensis</name>
    <dbReference type="NCBI Taxonomy" id="328515"/>
    <lineage>
        <taxon>Bacteria</taxon>
        <taxon>Pseudomonadati</taxon>
        <taxon>Bacteroidota</taxon>
        <taxon>Flavobacteriia</taxon>
        <taxon>Flavobacteriales</taxon>
        <taxon>Flavobacteriaceae</taxon>
        <taxon>Nonlabens</taxon>
    </lineage>
</organism>
<feature type="domain" description="Secretion system C-terminal sorting" evidence="2">
    <location>
        <begin position="458"/>
        <end position="527"/>
    </location>
</feature>
<dbReference type="NCBIfam" id="TIGR04183">
    <property type="entry name" value="Por_Secre_tail"/>
    <property type="match status" value="1"/>
</dbReference>
<name>A0A1Z8AZJ2_9FLAO</name>
<evidence type="ECO:0000313" key="4">
    <source>
        <dbReference type="Proteomes" id="UP000196102"/>
    </source>
</evidence>
<evidence type="ECO:0000313" key="3">
    <source>
        <dbReference type="EMBL" id="OUS15769.1"/>
    </source>
</evidence>
<sequence length="530" mass="57963">MIFITAIANAQFYGPDDFRISDAGGFGNNLIEVDFPDMAYNTVSQNYLVVWESDDTDQMGVVNNNIQIIGRFVDLNGNVQGNDFLISSLSLGQSMLTNTRPRVSYNSTNNNYLVVYEGEFNNGEREIFGVIVDANGVITTPDFRITTRGASGVTTTSSRSPGLTYNPTLNEYLVVYVYIVEATSTTPATVEIEGQRLSSTGALLGSTISITDSTTGAQTNSSIPDVIFNSQTNEYVVTYSASPLPLEEEAYVTIVSQSGTVGTTTRLSNRGSIDNLSFAFKYVRAAWDELNNQYLFVYDADNTTNGEIDVFGVIYDSTMSLVVPEFEISMVAGTSTRHDAVSPDVEWLPGDNNYYVVFRANPFFTNRNEVEIFMRSVTNAGVIGANLLRVSSAPVDEAGSARFPRILSNGNSALLTVYAAEDTSPASMMVDREYEIYGQFYGSPTLSVASNNDQLLSVFPNPVESKLFIDRNGETLLSFSIFNVMGKEVSAAKINESSIQTIDLSELSAGLYFLNIITDSHSEVHKILKK</sequence>
<evidence type="ECO:0000259" key="2">
    <source>
        <dbReference type="Pfam" id="PF18962"/>
    </source>
</evidence>
<dbReference type="AlphaFoldDB" id="A0A1Z8AZJ2"/>
<gene>
    <name evidence="3" type="ORF">A9Q93_06375</name>
</gene>
<evidence type="ECO:0000256" key="1">
    <source>
        <dbReference type="ARBA" id="ARBA00022729"/>
    </source>
</evidence>
<reference evidence="4" key="1">
    <citation type="journal article" date="2017" name="Proc. Natl. Acad. Sci. U.S.A.">
        <title>Simulation of Deepwater Horizon oil plume reveals substrate specialization within a complex community of hydrocarbon-degraders.</title>
        <authorList>
            <person name="Hu P."/>
            <person name="Dubinsky E.A."/>
            <person name="Probst A.J."/>
            <person name="Wang J."/>
            <person name="Sieber C.M.K."/>
            <person name="Tom L.M."/>
            <person name="Gardinali P."/>
            <person name="Banfield J.F."/>
            <person name="Atlas R.M."/>
            <person name="Andersen G.L."/>
        </authorList>
    </citation>
    <scope>NUCLEOTIDE SEQUENCE [LARGE SCALE GENOMIC DNA]</scope>
</reference>